<feature type="binding site" evidence="8">
    <location>
        <position position="287"/>
    </location>
    <ligand>
        <name>Fe cation</name>
        <dbReference type="ChEBI" id="CHEBI:24875"/>
    </ligand>
</feature>
<evidence type="ECO:0000256" key="7">
    <source>
        <dbReference type="PIRSR" id="PIRSR605708-1"/>
    </source>
</evidence>
<dbReference type="GO" id="GO:0006559">
    <property type="term" value="P:L-phenylalanine catabolic process"/>
    <property type="evidence" value="ECO:0007669"/>
    <property type="project" value="InterPro"/>
</dbReference>
<comment type="caution">
    <text evidence="12">The sequence shown here is derived from an EMBL/GenBank/DDBJ whole genome shotgun (WGS) entry which is preliminary data.</text>
</comment>
<keyword evidence="13" id="KW-1185">Reference proteome</keyword>
<comment type="cofactor">
    <cofactor evidence="1 8">
        <name>Fe cation</name>
        <dbReference type="ChEBI" id="CHEBI:24875"/>
    </cofactor>
</comment>
<name>A0A4R2KYU6_9GAMM</name>
<feature type="domain" description="Homogentisate 1,2-dioxygenase C-terminal" evidence="10">
    <location>
        <begin position="267"/>
        <end position="376"/>
    </location>
</feature>
<keyword evidence="5" id="KW-0560">Oxidoreductase</keyword>
<evidence type="ECO:0000259" key="10">
    <source>
        <dbReference type="Pfam" id="PF04209"/>
    </source>
</evidence>
<dbReference type="InterPro" id="IPR046451">
    <property type="entry name" value="HgmA_C"/>
</dbReference>
<feature type="region of interest" description="Disordered" evidence="9">
    <location>
        <begin position="360"/>
        <end position="379"/>
    </location>
</feature>
<dbReference type="GO" id="GO:0006570">
    <property type="term" value="P:tyrosine metabolic process"/>
    <property type="evidence" value="ECO:0007669"/>
    <property type="project" value="InterPro"/>
</dbReference>
<reference evidence="12 13" key="1">
    <citation type="submission" date="2019-03" db="EMBL/GenBank/DDBJ databases">
        <title>Genomic Encyclopedia of Type Strains, Phase IV (KMG-IV): sequencing the most valuable type-strain genomes for metagenomic binning, comparative biology and taxonomic classification.</title>
        <authorList>
            <person name="Goeker M."/>
        </authorList>
    </citation>
    <scope>NUCLEOTIDE SEQUENCE [LARGE SCALE GENOMIC DNA]</scope>
    <source>
        <strain evidence="12 13">DSM 25287</strain>
    </source>
</reference>
<evidence type="ECO:0000313" key="12">
    <source>
        <dbReference type="EMBL" id="TCO79264.1"/>
    </source>
</evidence>
<dbReference type="OrthoDB" id="9811253at2"/>
<evidence type="ECO:0000256" key="2">
    <source>
        <dbReference type="ARBA" id="ARBA00007757"/>
    </source>
</evidence>
<comment type="similarity">
    <text evidence="2">Belongs to the homogentisate dioxygenase family.</text>
</comment>
<dbReference type="Gene3D" id="2.60.120.10">
    <property type="entry name" value="Jelly Rolls"/>
    <property type="match status" value="1"/>
</dbReference>
<dbReference type="InterPro" id="IPR005708">
    <property type="entry name" value="Homogentis_dOase"/>
</dbReference>
<feature type="binding site" evidence="8">
    <location>
        <position position="293"/>
    </location>
    <ligand>
        <name>Fe cation</name>
        <dbReference type="ChEBI" id="CHEBI:24875"/>
    </ligand>
</feature>
<evidence type="ECO:0000259" key="11">
    <source>
        <dbReference type="Pfam" id="PF20510"/>
    </source>
</evidence>
<dbReference type="PANTHER" id="PTHR11056:SF0">
    <property type="entry name" value="HOMOGENTISATE 1,2-DIOXYGENASE"/>
    <property type="match status" value="1"/>
</dbReference>
<evidence type="ECO:0000256" key="1">
    <source>
        <dbReference type="ARBA" id="ARBA00001962"/>
    </source>
</evidence>
<evidence type="ECO:0000313" key="13">
    <source>
        <dbReference type="Proteomes" id="UP000295765"/>
    </source>
</evidence>
<dbReference type="RefSeq" id="WP_132544820.1">
    <property type="nucleotide sequence ID" value="NZ_SLWY01000020.1"/>
</dbReference>
<dbReference type="GO" id="GO:0005737">
    <property type="term" value="C:cytoplasm"/>
    <property type="evidence" value="ECO:0007669"/>
    <property type="project" value="TreeGrafter"/>
</dbReference>
<dbReference type="EMBL" id="SLWY01000020">
    <property type="protein sequence ID" value="TCO79264.1"/>
    <property type="molecule type" value="Genomic_DNA"/>
</dbReference>
<keyword evidence="4 12" id="KW-0223">Dioxygenase</keyword>
<dbReference type="GO" id="GO:0004411">
    <property type="term" value="F:homogentisate 1,2-dioxygenase activity"/>
    <property type="evidence" value="ECO:0007669"/>
    <property type="project" value="InterPro"/>
</dbReference>
<evidence type="ECO:0000256" key="9">
    <source>
        <dbReference type="SAM" id="MobiDB-lite"/>
    </source>
</evidence>
<evidence type="ECO:0000256" key="5">
    <source>
        <dbReference type="ARBA" id="ARBA00023002"/>
    </source>
</evidence>
<protein>
    <submittedName>
        <fullName evidence="12">Homogentisate 1,2-dioxygenase</fullName>
    </submittedName>
</protein>
<proteinExistence type="inferred from homology"/>
<dbReference type="AlphaFoldDB" id="A0A4R2KYU6"/>
<dbReference type="PANTHER" id="PTHR11056">
    <property type="entry name" value="HOMOGENTISATE 1,2-DIOXYGENASE"/>
    <property type="match status" value="1"/>
</dbReference>
<dbReference type="Pfam" id="PF04209">
    <property type="entry name" value="HgmA_C"/>
    <property type="match status" value="1"/>
</dbReference>
<organism evidence="12 13">
    <name type="scientific">Plasticicumulans lactativorans</name>
    <dbReference type="NCBI Taxonomy" id="1133106"/>
    <lineage>
        <taxon>Bacteria</taxon>
        <taxon>Pseudomonadati</taxon>
        <taxon>Pseudomonadota</taxon>
        <taxon>Gammaproteobacteria</taxon>
        <taxon>Candidatus Competibacteraceae</taxon>
        <taxon>Plasticicumulans</taxon>
    </lineage>
</organism>
<evidence type="ECO:0000256" key="4">
    <source>
        <dbReference type="ARBA" id="ARBA00022964"/>
    </source>
</evidence>
<keyword evidence="6 8" id="KW-0408">Iron</keyword>
<feature type="binding site" evidence="8">
    <location>
        <position position="323"/>
    </location>
    <ligand>
        <name>homogentisate</name>
        <dbReference type="ChEBI" id="CHEBI:16169"/>
    </ligand>
</feature>
<dbReference type="InterPro" id="IPR046452">
    <property type="entry name" value="HgmA_N"/>
</dbReference>
<feature type="domain" description="Homogentisate 1,2-dioxygenase N-terminal" evidence="11">
    <location>
        <begin position="84"/>
        <end position="236"/>
    </location>
</feature>
<dbReference type="InterPro" id="IPR014710">
    <property type="entry name" value="RmlC-like_jellyroll"/>
</dbReference>
<evidence type="ECO:0000256" key="6">
    <source>
        <dbReference type="ARBA" id="ARBA00023004"/>
    </source>
</evidence>
<sequence>MKQPITFPKCEGLYNKQAHCDIPAGLYEREHGREGFFGAASHILHAHRPTDWSAWDGPLQPHCLDLNRLPATELCPWTAHPVMSNAQVQVRMWRAPAGNMPHLVRNGDGDDLLFVHNGRGELYCDYGHMSFRDGDYIIMPRGTAWRIEAAEPVEILLVEATEDYYQLPDRGIAGRHALFDLAVLETPKIDDAFKAQYSETETRVRIKRRGRFTTVTFPFNPLDAVGWHGDCVPVKLNWRDIREMLSDRYHLPPTAHATFLSKAVVICTFAPRPLESDPGALKVPFFHNNDEFDETIFYHRGNFFSRDNIGPGMLTLHPSGFAHGPHPKAFALAEANTGGERRYTDEVAVMIDTRMPVDLAPQPEGVENPDYVNSWKRAR</sequence>
<feature type="active site" description="Proton acceptor" evidence="7">
    <location>
        <position position="250"/>
    </location>
</feature>
<feature type="binding site" evidence="8">
    <location>
        <position position="323"/>
    </location>
    <ligand>
        <name>Fe cation</name>
        <dbReference type="ChEBI" id="CHEBI:24875"/>
    </ligand>
</feature>
<dbReference type="GO" id="GO:0046872">
    <property type="term" value="F:metal ion binding"/>
    <property type="evidence" value="ECO:0007669"/>
    <property type="project" value="UniProtKB-KW"/>
</dbReference>
<keyword evidence="3 8" id="KW-0479">Metal-binding</keyword>
<accession>A0A4R2KYU6</accession>
<dbReference type="SUPFAM" id="SSF51182">
    <property type="entry name" value="RmlC-like cupins"/>
    <property type="match status" value="1"/>
</dbReference>
<dbReference type="Proteomes" id="UP000295765">
    <property type="component" value="Unassembled WGS sequence"/>
</dbReference>
<dbReference type="Pfam" id="PF20510">
    <property type="entry name" value="HgmA_N"/>
    <property type="match status" value="1"/>
</dbReference>
<evidence type="ECO:0000256" key="3">
    <source>
        <dbReference type="ARBA" id="ARBA00022723"/>
    </source>
</evidence>
<dbReference type="InterPro" id="IPR011051">
    <property type="entry name" value="RmlC_Cupin_sf"/>
</dbReference>
<gene>
    <name evidence="12" type="ORF">EV699_12042</name>
</gene>
<evidence type="ECO:0000256" key="8">
    <source>
        <dbReference type="PIRSR" id="PIRSR605708-2"/>
    </source>
</evidence>